<keyword evidence="4" id="KW-0496">Mitochondrion</keyword>
<dbReference type="Gene3D" id="6.10.140.1320">
    <property type="match status" value="1"/>
</dbReference>
<evidence type="ECO:0000256" key="6">
    <source>
        <dbReference type="SAM" id="Phobius"/>
    </source>
</evidence>
<protein>
    <recommendedName>
        <fullName evidence="7">HIG1 domain-containing protein</fullName>
    </recommendedName>
</protein>
<organism evidence="8 9">
    <name type="scientific">Adiantum capillus-veneris</name>
    <name type="common">Maidenhair fern</name>
    <dbReference type="NCBI Taxonomy" id="13818"/>
    <lineage>
        <taxon>Eukaryota</taxon>
        <taxon>Viridiplantae</taxon>
        <taxon>Streptophyta</taxon>
        <taxon>Embryophyta</taxon>
        <taxon>Tracheophyta</taxon>
        <taxon>Polypodiopsida</taxon>
        <taxon>Polypodiidae</taxon>
        <taxon>Polypodiales</taxon>
        <taxon>Pteridineae</taxon>
        <taxon>Pteridaceae</taxon>
        <taxon>Vittarioideae</taxon>
        <taxon>Adiantum</taxon>
    </lineage>
</organism>
<reference evidence="8" key="1">
    <citation type="submission" date="2021-01" db="EMBL/GenBank/DDBJ databases">
        <title>Adiantum capillus-veneris genome.</title>
        <authorList>
            <person name="Fang Y."/>
            <person name="Liao Q."/>
        </authorList>
    </citation>
    <scope>NUCLEOTIDE SEQUENCE</scope>
    <source>
        <strain evidence="8">H3</strain>
        <tissue evidence="8">Leaf</tissue>
    </source>
</reference>
<evidence type="ECO:0000259" key="7">
    <source>
        <dbReference type="PROSITE" id="PS51503"/>
    </source>
</evidence>
<keyword evidence="2 6" id="KW-0812">Transmembrane</keyword>
<name>A0A9D4ZBX9_ADICA</name>
<comment type="caution">
    <text evidence="8">The sequence shown here is derived from an EMBL/GenBank/DDBJ whole genome shotgun (WGS) entry which is preliminary data.</text>
</comment>
<evidence type="ECO:0000256" key="4">
    <source>
        <dbReference type="ARBA" id="ARBA00023128"/>
    </source>
</evidence>
<dbReference type="InterPro" id="IPR007667">
    <property type="entry name" value="Hypoxia_induced_domain"/>
</dbReference>
<evidence type="ECO:0000256" key="2">
    <source>
        <dbReference type="ARBA" id="ARBA00022692"/>
    </source>
</evidence>
<feature type="transmembrane region" description="Helical" evidence="6">
    <location>
        <begin position="22"/>
        <end position="41"/>
    </location>
</feature>
<keyword evidence="9" id="KW-1185">Reference proteome</keyword>
<dbReference type="PROSITE" id="PS51503">
    <property type="entry name" value="HIG1"/>
    <property type="match status" value="1"/>
</dbReference>
<dbReference type="AlphaFoldDB" id="A0A9D4ZBX9"/>
<evidence type="ECO:0000313" key="8">
    <source>
        <dbReference type="EMBL" id="KAI5069459.1"/>
    </source>
</evidence>
<feature type="domain" description="HIG1" evidence="7">
    <location>
        <begin position="1"/>
        <end position="81"/>
    </location>
</feature>
<dbReference type="InterPro" id="IPR050355">
    <property type="entry name" value="RCF1"/>
</dbReference>
<accession>A0A9D4ZBX9</accession>
<gene>
    <name evidence="8" type="ORF">GOP47_0015760</name>
</gene>
<dbReference type="Pfam" id="PF04588">
    <property type="entry name" value="HIG_1_N"/>
    <property type="match status" value="1"/>
</dbReference>
<feature type="transmembrane region" description="Helical" evidence="6">
    <location>
        <begin position="53"/>
        <end position="73"/>
    </location>
</feature>
<evidence type="ECO:0000256" key="3">
    <source>
        <dbReference type="ARBA" id="ARBA00022989"/>
    </source>
</evidence>
<dbReference type="OrthoDB" id="6604018at2759"/>
<evidence type="ECO:0000256" key="5">
    <source>
        <dbReference type="ARBA" id="ARBA00023136"/>
    </source>
</evidence>
<dbReference type="GO" id="GO:0031966">
    <property type="term" value="C:mitochondrial membrane"/>
    <property type="evidence" value="ECO:0007669"/>
    <property type="project" value="UniProtKB-SubCell"/>
</dbReference>
<dbReference type="PANTHER" id="PTHR12297:SF3">
    <property type="entry name" value="HIG1 DOMAIN FAMILY MEMBER 1A"/>
    <property type="match status" value="1"/>
</dbReference>
<dbReference type="EMBL" id="JABFUD020000015">
    <property type="protein sequence ID" value="KAI5069459.1"/>
    <property type="molecule type" value="Genomic_DNA"/>
</dbReference>
<dbReference type="PANTHER" id="PTHR12297">
    <property type="entry name" value="HYPOXIA-INDUCBILE GENE 1 HIG1 -RELATED"/>
    <property type="match status" value="1"/>
</dbReference>
<comment type="subcellular location">
    <subcellularLocation>
        <location evidence="1">Mitochondrion membrane</location>
    </subcellularLocation>
</comment>
<keyword evidence="5 6" id="KW-0472">Membrane</keyword>
<keyword evidence="3 6" id="KW-1133">Transmembrane helix</keyword>
<evidence type="ECO:0000256" key="1">
    <source>
        <dbReference type="ARBA" id="ARBA00004325"/>
    </source>
</evidence>
<evidence type="ECO:0000313" key="9">
    <source>
        <dbReference type="Proteomes" id="UP000886520"/>
    </source>
</evidence>
<sequence length="81" mass="8744">MATPDLESEDILGSKKYVRNPLVPIGAVATLGVLVGGLISFRQGNHNRSQILMRTRVVFQAATVALMVGTAYIGTRKEESE</sequence>
<proteinExistence type="predicted"/>
<dbReference type="Proteomes" id="UP000886520">
    <property type="component" value="Chromosome 15"/>
</dbReference>